<dbReference type="STRING" id="446470.Snas_5624"/>
<evidence type="ECO:0000313" key="1">
    <source>
        <dbReference type="EMBL" id="ADD45254.1"/>
    </source>
</evidence>
<proteinExistence type="predicted"/>
<evidence type="ECO:0000313" key="2">
    <source>
        <dbReference type="Proteomes" id="UP000000844"/>
    </source>
</evidence>
<dbReference type="RefSeq" id="WP_013020825.1">
    <property type="nucleotide sequence ID" value="NC_013947.1"/>
</dbReference>
<gene>
    <name evidence="1" type="ordered locus">Snas_5624</name>
</gene>
<sequence>MGRKKAFVVNKYKAPLRLAEVPEAEMAEHDVRVRVDAQVREFASGDEVYVRPDKVNALAAATGRPLVPKTAMAFGIGRELSRFRKETFTPPLGSFCWDLTALSRLIDFGDARSQRIGLLRKEQSSWGFR</sequence>
<dbReference type="HOGENOM" id="CLU_1947516_0_0_11"/>
<keyword evidence="2" id="KW-1185">Reference proteome</keyword>
<dbReference type="InterPro" id="IPR011032">
    <property type="entry name" value="GroES-like_sf"/>
</dbReference>
<dbReference type="AlphaFoldDB" id="D3PX30"/>
<organism evidence="1 2">
    <name type="scientific">Stackebrandtia nassauensis (strain DSM 44728 / CIP 108903 / NRRL B-16338 / NBRC 102104 / LLR-40K-21)</name>
    <dbReference type="NCBI Taxonomy" id="446470"/>
    <lineage>
        <taxon>Bacteria</taxon>
        <taxon>Bacillati</taxon>
        <taxon>Actinomycetota</taxon>
        <taxon>Actinomycetes</taxon>
        <taxon>Glycomycetales</taxon>
        <taxon>Glycomycetaceae</taxon>
        <taxon>Stackebrandtia</taxon>
    </lineage>
</organism>
<accession>D3PX30</accession>
<name>D3PX30_STANL</name>
<dbReference type="SUPFAM" id="SSF50129">
    <property type="entry name" value="GroES-like"/>
    <property type="match status" value="1"/>
</dbReference>
<dbReference type="Proteomes" id="UP000000844">
    <property type="component" value="Chromosome"/>
</dbReference>
<dbReference type="EMBL" id="CP001778">
    <property type="protein sequence ID" value="ADD45254.1"/>
    <property type="molecule type" value="Genomic_DNA"/>
</dbReference>
<dbReference type="KEGG" id="sna:Snas_5624"/>
<reference evidence="1 2" key="1">
    <citation type="journal article" date="2009" name="Stand. Genomic Sci.">
        <title>Complete genome sequence of Stackebrandtia nassauensis type strain (LLR-40K-21).</title>
        <authorList>
            <person name="Munk C."/>
            <person name="Lapidus A."/>
            <person name="Copeland A."/>
            <person name="Jando M."/>
            <person name="Mayilraj S."/>
            <person name="Glavina Del Rio T."/>
            <person name="Nolan M."/>
            <person name="Chen F."/>
            <person name="Lucas S."/>
            <person name="Tice H."/>
            <person name="Cheng J.F."/>
            <person name="Han C."/>
            <person name="Detter J.C."/>
            <person name="Bruce D."/>
            <person name="Goodwin L."/>
            <person name="Chain P."/>
            <person name="Pitluck S."/>
            <person name="Goker M."/>
            <person name="Ovchinikova G."/>
            <person name="Pati A."/>
            <person name="Ivanova N."/>
            <person name="Mavromatis K."/>
            <person name="Chen A."/>
            <person name="Palaniappan K."/>
            <person name="Land M."/>
            <person name="Hauser L."/>
            <person name="Chang Y.J."/>
            <person name="Jeffries C.D."/>
            <person name="Bristow J."/>
            <person name="Eisen J.A."/>
            <person name="Markowitz V."/>
            <person name="Hugenholtz P."/>
            <person name="Kyrpides N.C."/>
            <person name="Klenk H.P."/>
        </authorList>
    </citation>
    <scope>NUCLEOTIDE SEQUENCE [LARGE SCALE GENOMIC DNA]</scope>
    <source>
        <strain evidence="2">DSM 44728 / CIP 108903 / NRRL B-16338 / NBRC 102104 / LLR-40K-21</strain>
    </source>
</reference>
<protein>
    <submittedName>
        <fullName evidence="1">Uncharacterized protein</fullName>
    </submittedName>
</protein>